<organism evidence="2 3">
    <name type="scientific">Gaoshiqia sediminis</name>
    <dbReference type="NCBI Taxonomy" id="2986998"/>
    <lineage>
        <taxon>Bacteria</taxon>
        <taxon>Pseudomonadati</taxon>
        <taxon>Bacteroidota</taxon>
        <taxon>Bacteroidia</taxon>
        <taxon>Marinilabiliales</taxon>
        <taxon>Prolixibacteraceae</taxon>
        <taxon>Gaoshiqia</taxon>
    </lineage>
</organism>
<feature type="transmembrane region" description="Helical" evidence="1">
    <location>
        <begin position="26"/>
        <end position="45"/>
    </location>
</feature>
<keyword evidence="1" id="KW-0472">Membrane</keyword>
<feature type="transmembrane region" description="Helical" evidence="1">
    <location>
        <begin position="130"/>
        <end position="149"/>
    </location>
</feature>
<keyword evidence="1" id="KW-0812">Transmembrane</keyword>
<reference evidence="2" key="1">
    <citation type="submission" date="2022-10" db="EMBL/GenBank/DDBJ databases">
        <title>Gaoshiqiia sediminis gen. nov., sp. nov., isolated from coastal sediment.</title>
        <authorList>
            <person name="Yu W.X."/>
            <person name="Mu D.S."/>
            <person name="Du J.Z."/>
            <person name="Liang Y.Q."/>
        </authorList>
    </citation>
    <scope>NUCLEOTIDE SEQUENCE</scope>
    <source>
        <strain evidence="2">A06</strain>
    </source>
</reference>
<dbReference type="InterPro" id="IPR032531">
    <property type="entry name" value="DUF4956"/>
</dbReference>
<keyword evidence="3" id="KW-1185">Reference proteome</keyword>
<evidence type="ECO:0000313" key="2">
    <source>
        <dbReference type="EMBL" id="MCW0483756.1"/>
    </source>
</evidence>
<dbReference type="Proteomes" id="UP001163821">
    <property type="component" value="Unassembled WGS sequence"/>
</dbReference>
<evidence type="ECO:0000256" key="1">
    <source>
        <dbReference type="SAM" id="Phobius"/>
    </source>
</evidence>
<protein>
    <submittedName>
        <fullName evidence="2">DUF4956 domain-containing protein</fullName>
    </submittedName>
</protein>
<gene>
    <name evidence="2" type="ORF">N2K84_13515</name>
</gene>
<dbReference type="Pfam" id="PF16316">
    <property type="entry name" value="DUF4956"/>
    <property type="match status" value="1"/>
</dbReference>
<sequence length="226" mass="26541">MNLLSILANQAFNEVAFYNSASFWDLIIRFSFNLLVTLIIVRFIYYKKTRRKDYLFTYLLINTMIFLLAYLLSGVELKLGFAFGLFALFGILRYRTNPVQIKEMTYLFVLIGVAVINSISDEYIPYAEVLLANLALVVILWVLEFAFLLSHESSKKVLYEKIELIAQNNHQALIEDLRKRTGINIHRVEIVSINFLRDTAKIIIYYYEKNKIFNVEDQFYPLDQDN</sequence>
<proteinExistence type="predicted"/>
<feature type="transmembrane region" description="Helical" evidence="1">
    <location>
        <begin position="54"/>
        <end position="71"/>
    </location>
</feature>
<feature type="transmembrane region" description="Helical" evidence="1">
    <location>
        <begin position="106"/>
        <end position="124"/>
    </location>
</feature>
<feature type="transmembrane region" description="Helical" evidence="1">
    <location>
        <begin position="77"/>
        <end position="94"/>
    </location>
</feature>
<evidence type="ECO:0000313" key="3">
    <source>
        <dbReference type="Proteomes" id="UP001163821"/>
    </source>
</evidence>
<dbReference type="EMBL" id="JAPAAF010000021">
    <property type="protein sequence ID" value="MCW0483756.1"/>
    <property type="molecule type" value="Genomic_DNA"/>
</dbReference>
<dbReference type="AlphaFoldDB" id="A0AA41Y5D8"/>
<keyword evidence="1" id="KW-1133">Transmembrane helix</keyword>
<comment type="caution">
    <text evidence="2">The sequence shown here is derived from an EMBL/GenBank/DDBJ whole genome shotgun (WGS) entry which is preliminary data.</text>
</comment>
<dbReference type="RefSeq" id="WP_282592350.1">
    <property type="nucleotide sequence ID" value="NZ_JAPAAF010000021.1"/>
</dbReference>
<name>A0AA41Y5D8_9BACT</name>
<accession>A0AA41Y5D8</accession>